<keyword evidence="5" id="KW-0460">Magnesium</keyword>
<dbReference type="InterPro" id="IPR020084">
    <property type="entry name" value="NUDIX_hydrolase_CS"/>
</dbReference>
<dbReference type="Pfam" id="PF00293">
    <property type="entry name" value="NUDIX"/>
    <property type="match status" value="1"/>
</dbReference>
<accession>A0A1I2RN62</accession>
<dbReference type="PRINTS" id="PR00502">
    <property type="entry name" value="NUDIXFAMILY"/>
</dbReference>
<reference evidence="9" key="1">
    <citation type="submission" date="2016-10" db="EMBL/GenBank/DDBJ databases">
        <authorList>
            <person name="Varghese N."/>
            <person name="Submissions S."/>
        </authorList>
    </citation>
    <scope>NUCLEOTIDE SEQUENCE [LARGE SCALE GENOMIC DNA]</scope>
    <source>
        <strain evidence="9">ATCC 700379</strain>
    </source>
</reference>
<dbReference type="GO" id="GO:0046872">
    <property type="term" value="F:metal ion binding"/>
    <property type="evidence" value="ECO:0007669"/>
    <property type="project" value="UniProtKB-KW"/>
</dbReference>
<name>A0A1I2RN62_9BACL</name>
<dbReference type="InterPro" id="IPR015797">
    <property type="entry name" value="NUDIX_hydrolase-like_dom_sf"/>
</dbReference>
<dbReference type="NCBIfam" id="TIGR02705">
    <property type="entry name" value="nudix_YtkD"/>
    <property type="match status" value="1"/>
</dbReference>
<feature type="domain" description="Nudix hydrolase" evidence="7">
    <location>
        <begin position="14"/>
        <end position="167"/>
    </location>
</feature>
<keyword evidence="3" id="KW-0479">Metal-binding</keyword>
<dbReference type="SUPFAM" id="SSF55811">
    <property type="entry name" value="Nudix"/>
    <property type="match status" value="1"/>
</dbReference>
<dbReference type="CDD" id="cd04665">
    <property type="entry name" value="NUDIX_RppH"/>
    <property type="match status" value="1"/>
</dbReference>
<evidence type="ECO:0000256" key="2">
    <source>
        <dbReference type="ARBA" id="ARBA00005582"/>
    </source>
</evidence>
<evidence type="ECO:0000256" key="4">
    <source>
        <dbReference type="ARBA" id="ARBA00022801"/>
    </source>
</evidence>
<evidence type="ECO:0000256" key="5">
    <source>
        <dbReference type="ARBA" id="ARBA00022842"/>
    </source>
</evidence>
<dbReference type="AlphaFoldDB" id="A0A1I2RN62"/>
<proteinExistence type="inferred from homology"/>
<evidence type="ECO:0000256" key="3">
    <source>
        <dbReference type="ARBA" id="ARBA00022723"/>
    </source>
</evidence>
<gene>
    <name evidence="8" type="ORF">SAMN02982927_01641</name>
</gene>
<dbReference type="EMBL" id="FOOY01000010">
    <property type="protein sequence ID" value="SFG42125.1"/>
    <property type="molecule type" value="Genomic_DNA"/>
</dbReference>
<dbReference type="OrthoDB" id="9131041at2"/>
<dbReference type="PROSITE" id="PS00893">
    <property type="entry name" value="NUDIX_BOX"/>
    <property type="match status" value="1"/>
</dbReference>
<dbReference type="PROSITE" id="PS51462">
    <property type="entry name" value="NUDIX"/>
    <property type="match status" value="1"/>
</dbReference>
<dbReference type="GO" id="GO:0005737">
    <property type="term" value="C:cytoplasm"/>
    <property type="evidence" value="ECO:0007669"/>
    <property type="project" value="TreeGrafter"/>
</dbReference>
<comment type="cofactor">
    <cofactor evidence="1">
        <name>Mg(2+)</name>
        <dbReference type="ChEBI" id="CHEBI:18420"/>
    </cofactor>
</comment>
<keyword evidence="4 6" id="KW-0378">Hydrolase</keyword>
<evidence type="ECO:0000313" key="8">
    <source>
        <dbReference type="EMBL" id="SFG42125.1"/>
    </source>
</evidence>
<dbReference type="RefSeq" id="WP_093671876.1">
    <property type="nucleotide sequence ID" value="NZ_FOOY01000010.1"/>
</dbReference>
<dbReference type="InterPro" id="IPR014078">
    <property type="entry name" value="Nudix_YtkD"/>
</dbReference>
<keyword evidence="9" id="KW-1185">Reference proteome</keyword>
<sequence length="167" mass="19580">MNDYLTFSDFYGNKVTLALSSTPFSENPKHVWVLCKFHRQWLLTMHSRRGLEFPGGKVEPGEQPTEAARREVFEETGAHVDRLYFIGQYQVDGQNEQMVKNIYFASVDQVTLKQDYMETDGPRFISYIPESIKERKQYSFLMKDQVLALSMKAIRQRKWTPVTELQV</sequence>
<protein>
    <submittedName>
        <fullName evidence="8">8-oxo-dGTP diphosphatase</fullName>
    </submittedName>
</protein>
<dbReference type="STRING" id="269670.SAMN02982927_01641"/>
<dbReference type="InterPro" id="IPR000086">
    <property type="entry name" value="NUDIX_hydrolase_dom"/>
</dbReference>
<evidence type="ECO:0000259" key="7">
    <source>
        <dbReference type="PROSITE" id="PS51462"/>
    </source>
</evidence>
<dbReference type="Proteomes" id="UP000198752">
    <property type="component" value="Unassembled WGS sequence"/>
</dbReference>
<evidence type="ECO:0000256" key="1">
    <source>
        <dbReference type="ARBA" id="ARBA00001946"/>
    </source>
</evidence>
<organism evidence="8 9">
    <name type="scientific">Sporolactobacillus nakayamae</name>
    <dbReference type="NCBI Taxonomy" id="269670"/>
    <lineage>
        <taxon>Bacteria</taxon>
        <taxon>Bacillati</taxon>
        <taxon>Bacillota</taxon>
        <taxon>Bacilli</taxon>
        <taxon>Bacillales</taxon>
        <taxon>Sporolactobacillaceae</taxon>
        <taxon>Sporolactobacillus</taxon>
    </lineage>
</organism>
<comment type="similarity">
    <text evidence="2 6">Belongs to the Nudix hydrolase family.</text>
</comment>
<dbReference type="InterPro" id="IPR020476">
    <property type="entry name" value="Nudix_hydrolase"/>
</dbReference>
<evidence type="ECO:0000313" key="9">
    <source>
        <dbReference type="Proteomes" id="UP000198752"/>
    </source>
</evidence>
<dbReference type="Gene3D" id="3.90.79.10">
    <property type="entry name" value="Nucleoside Triphosphate Pyrophosphohydrolase"/>
    <property type="match status" value="1"/>
</dbReference>
<dbReference type="PANTHER" id="PTHR43758:SF8">
    <property type="entry name" value="8-OXO-DGTP DIPHOSPHATASE YTKD-RELATED"/>
    <property type="match status" value="1"/>
</dbReference>
<dbReference type="GO" id="GO:0016818">
    <property type="term" value="F:hydrolase activity, acting on acid anhydrides, in phosphorus-containing anhydrides"/>
    <property type="evidence" value="ECO:0007669"/>
    <property type="project" value="TreeGrafter"/>
</dbReference>
<evidence type="ECO:0000256" key="6">
    <source>
        <dbReference type="RuleBase" id="RU003476"/>
    </source>
</evidence>
<dbReference type="PANTHER" id="PTHR43758">
    <property type="entry name" value="7,8-DIHYDRO-8-OXOGUANINE TRIPHOSPHATASE"/>
    <property type="match status" value="1"/>
</dbReference>